<organism evidence="1">
    <name type="scientific">marine metagenome</name>
    <dbReference type="NCBI Taxonomy" id="408172"/>
    <lineage>
        <taxon>unclassified sequences</taxon>
        <taxon>metagenomes</taxon>
        <taxon>ecological metagenomes</taxon>
    </lineage>
</organism>
<name>A0A381USR1_9ZZZZ</name>
<proteinExistence type="predicted"/>
<gene>
    <name evidence="1" type="ORF">METZ01_LOCUS83522</name>
</gene>
<sequence length="769" mass="85806">MPIILHKQVTKTFEGQPLIIEAIVTDNDELRDVILFYRARGESNFRNELMNLEVNDYRFEIPSEDIGVEGIEYYIEAVDSSDNRAYVPEIDPEDYPYQISYVSLSGPSAPDVLLLNPEDGSANTDGHQLIIVSLYDEEDDIDVASIKMEVDGVDVTDGLEINQDLISYVPSTDFALGSHSIKFYVSDLMKNESPPMSWTFSINEEAELKVKKPFLADAKIKGVINYESEFDAFSGKNQPENRPSDTQKPSLKLTFNKKNLMATVGIVLNKHFDPAANDVDKYRQPLDRFRFSIATPSISFKGGDHNPSFSELTLKGARVRGTVTDLHYKGLSTQFVYGRTREMISGFTSFSGDSSIYNKGTFSRKIIGLSTQFNYHDIVELGVNYLQVEDDTTTLEDEVFGNFSAIPDSLQNKYTAQSNTVAGVNSKVKLFGGKTEVVSYWAASIMTEDIIDPVSRNQDISTYNSDEGLLKNISEGTYLVEFKNRNQYFDLKGSFKRIPRLFSSLGNSSIQTDIQGLKLDGRTKLSNNQIMLILGYENTHNNLDLLDVQTVRNATYSGNMTMMKPGLPGLNLGYRFMTHKGEAVAGDTVDLSDDKSSTITIAPTYNLRIRNIEVGLSGNLMFMNFQDDANREASFKSNSYMLAITQTYPNKLSVNLGFGLAQNIPLSDSKTTFTLVNGKIAYALKIKNKIVKFYSGSTLVFGSKAGDGDINEIDNRKVSLNVGGQYKFSKNQFIGLDIGLVKVNDFVADPVGSKDYTEIKGKIKYKYTF</sequence>
<protein>
    <submittedName>
        <fullName evidence="1">Uncharacterized protein</fullName>
    </submittedName>
</protein>
<reference evidence="1" key="1">
    <citation type="submission" date="2018-05" db="EMBL/GenBank/DDBJ databases">
        <authorList>
            <person name="Lanie J.A."/>
            <person name="Ng W.-L."/>
            <person name="Kazmierczak K.M."/>
            <person name="Andrzejewski T.M."/>
            <person name="Davidsen T.M."/>
            <person name="Wayne K.J."/>
            <person name="Tettelin H."/>
            <person name="Glass J.I."/>
            <person name="Rusch D."/>
            <person name="Podicherti R."/>
            <person name="Tsui H.-C.T."/>
            <person name="Winkler M.E."/>
        </authorList>
    </citation>
    <scope>NUCLEOTIDE SEQUENCE</scope>
</reference>
<dbReference type="AlphaFoldDB" id="A0A381USR1"/>
<dbReference type="EMBL" id="UINC01006964">
    <property type="protein sequence ID" value="SVA30668.1"/>
    <property type="molecule type" value="Genomic_DNA"/>
</dbReference>
<evidence type="ECO:0000313" key="1">
    <source>
        <dbReference type="EMBL" id="SVA30668.1"/>
    </source>
</evidence>
<accession>A0A381USR1</accession>